<dbReference type="AlphaFoldDB" id="I1BU62"/>
<name>I1BU62_RHIO9</name>
<protein>
    <submittedName>
        <fullName evidence="1">Uncharacterized protein</fullName>
    </submittedName>
</protein>
<reference evidence="1 2" key="1">
    <citation type="journal article" date="2009" name="PLoS Genet.">
        <title>Genomic analysis of the basal lineage fungus Rhizopus oryzae reveals a whole-genome duplication.</title>
        <authorList>
            <person name="Ma L.-J."/>
            <person name="Ibrahim A.S."/>
            <person name="Skory C."/>
            <person name="Grabherr M.G."/>
            <person name="Burger G."/>
            <person name="Butler M."/>
            <person name="Elias M."/>
            <person name="Idnurm A."/>
            <person name="Lang B.F."/>
            <person name="Sone T."/>
            <person name="Abe A."/>
            <person name="Calvo S.E."/>
            <person name="Corrochano L.M."/>
            <person name="Engels R."/>
            <person name="Fu J."/>
            <person name="Hansberg W."/>
            <person name="Kim J.-M."/>
            <person name="Kodira C.D."/>
            <person name="Koehrsen M.J."/>
            <person name="Liu B."/>
            <person name="Miranda-Saavedra D."/>
            <person name="O'Leary S."/>
            <person name="Ortiz-Castellanos L."/>
            <person name="Poulter R."/>
            <person name="Rodriguez-Romero J."/>
            <person name="Ruiz-Herrera J."/>
            <person name="Shen Y.-Q."/>
            <person name="Zeng Q."/>
            <person name="Galagan J."/>
            <person name="Birren B.W."/>
            <person name="Cuomo C.A."/>
            <person name="Wickes B.L."/>
        </authorList>
    </citation>
    <scope>NUCLEOTIDE SEQUENCE [LARGE SCALE GENOMIC DNA]</scope>
    <source>
        <strain evidence="2">RA 99-880 / ATCC MYA-4621 / FGSC 9543 / NRRL 43880</strain>
    </source>
</reference>
<keyword evidence="2" id="KW-1185">Reference proteome</keyword>
<dbReference type="GeneID" id="93611418"/>
<evidence type="ECO:0000313" key="1">
    <source>
        <dbReference type="EMBL" id="EIE79742.1"/>
    </source>
</evidence>
<dbReference type="Proteomes" id="UP000009138">
    <property type="component" value="Unassembled WGS sequence"/>
</dbReference>
<dbReference type="VEuPathDB" id="FungiDB:RO3G_04447"/>
<proteinExistence type="predicted"/>
<accession>I1BU62</accession>
<sequence>MSDEGIDSALINALSTNFYLSRYKLISFAFKLETRLRFDEQATVVALRHCRLV</sequence>
<dbReference type="RefSeq" id="XP_067515138.1">
    <property type="nucleotide sequence ID" value="XM_067659037.1"/>
</dbReference>
<evidence type="ECO:0000313" key="2">
    <source>
        <dbReference type="Proteomes" id="UP000009138"/>
    </source>
</evidence>
<dbReference type="InParanoid" id="I1BU62"/>
<gene>
    <name evidence="1" type="ORF">RO3G_04447</name>
</gene>
<dbReference type="EMBL" id="CH476734">
    <property type="protein sequence ID" value="EIE79742.1"/>
    <property type="molecule type" value="Genomic_DNA"/>
</dbReference>
<organism evidence="1 2">
    <name type="scientific">Rhizopus delemar (strain RA 99-880 / ATCC MYA-4621 / FGSC 9543 / NRRL 43880)</name>
    <name type="common">Mucormycosis agent</name>
    <name type="synonym">Rhizopus arrhizus var. delemar</name>
    <dbReference type="NCBI Taxonomy" id="246409"/>
    <lineage>
        <taxon>Eukaryota</taxon>
        <taxon>Fungi</taxon>
        <taxon>Fungi incertae sedis</taxon>
        <taxon>Mucoromycota</taxon>
        <taxon>Mucoromycotina</taxon>
        <taxon>Mucoromycetes</taxon>
        <taxon>Mucorales</taxon>
        <taxon>Mucorineae</taxon>
        <taxon>Rhizopodaceae</taxon>
        <taxon>Rhizopus</taxon>
    </lineage>
</organism>